<dbReference type="Proteomes" id="UP000887565">
    <property type="component" value="Unplaced"/>
</dbReference>
<reference evidence="2" key="1">
    <citation type="submission" date="2022-11" db="UniProtKB">
        <authorList>
            <consortium name="WormBaseParasite"/>
        </authorList>
    </citation>
    <scope>IDENTIFICATION</scope>
</reference>
<organism evidence="1 2">
    <name type="scientific">Romanomermis culicivorax</name>
    <name type="common">Nematode worm</name>
    <dbReference type="NCBI Taxonomy" id="13658"/>
    <lineage>
        <taxon>Eukaryota</taxon>
        <taxon>Metazoa</taxon>
        <taxon>Ecdysozoa</taxon>
        <taxon>Nematoda</taxon>
        <taxon>Enoplea</taxon>
        <taxon>Dorylaimia</taxon>
        <taxon>Mermithida</taxon>
        <taxon>Mermithoidea</taxon>
        <taxon>Mermithidae</taxon>
        <taxon>Romanomermis</taxon>
    </lineage>
</organism>
<proteinExistence type="predicted"/>
<evidence type="ECO:0000313" key="1">
    <source>
        <dbReference type="Proteomes" id="UP000887565"/>
    </source>
</evidence>
<evidence type="ECO:0000313" key="2">
    <source>
        <dbReference type="WBParaSite" id="nRc.2.0.1.t10035-RA"/>
    </source>
</evidence>
<dbReference type="AlphaFoldDB" id="A0A915I7A8"/>
<accession>A0A915I7A8</accession>
<protein>
    <submittedName>
        <fullName evidence="2">Uncharacterized protein</fullName>
    </submittedName>
</protein>
<keyword evidence="1" id="KW-1185">Reference proteome</keyword>
<dbReference type="WBParaSite" id="nRc.2.0.1.t10035-RA">
    <property type="protein sequence ID" value="nRc.2.0.1.t10035-RA"/>
    <property type="gene ID" value="nRc.2.0.1.g10035"/>
</dbReference>
<sequence>MIIGTGQMLGIVIGIKATVDIIETVMSGFGSPLASQVSVTLEFSVATTSLEVFSDNMVGGAGKNDSRDTEERLSLCSSSAKECDRIIAAQGEIECWDACGLKARFFNRNKLIIIFDFDRILDKSWMAASISDFNLRTRSLSTDNSS</sequence>
<name>A0A915I7A8_ROMCU</name>